<dbReference type="GO" id="GO:0016787">
    <property type="term" value="F:hydrolase activity"/>
    <property type="evidence" value="ECO:0007669"/>
    <property type="project" value="UniProtKB-KW"/>
</dbReference>
<organism evidence="2 3">
    <name type="scientific">Cricetulus griseus</name>
    <name type="common">Chinese hamster</name>
    <name type="synonym">Cricetulus barabensis griseus</name>
    <dbReference type="NCBI Taxonomy" id="10029"/>
    <lineage>
        <taxon>Eukaryota</taxon>
        <taxon>Metazoa</taxon>
        <taxon>Chordata</taxon>
        <taxon>Craniata</taxon>
        <taxon>Vertebrata</taxon>
        <taxon>Euteleostomi</taxon>
        <taxon>Mammalia</taxon>
        <taxon>Eutheria</taxon>
        <taxon>Euarchontoglires</taxon>
        <taxon>Glires</taxon>
        <taxon>Rodentia</taxon>
        <taxon>Myomorpha</taxon>
        <taxon>Muroidea</taxon>
        <taxon>Cricetidae</taxon>
        <taxon>Cricetinae</taxon>
        <taxon>Cricetulus</taxon>
    </lineage>
</organism>
<dbReference type="Gene3D" id="1.10.3380.10">
    <property type="entry name" value="Sec63 N-terminal domain-like domain"/>
    <property type="match status" value="1"/>
</dbReference>
<dbReference type="EMBL" id="KE668858">
    <property type="protein sequence ID" value="ERE83420.1"/>
    <property type="molecule type" value="Genomic_DNA"/>
</dbReference>
<dbReference type="AlphaFoldDB" id="A0A061ICP8"/>
<evidence type="ECO:0000313" key="2">
    <source>
        <dbReference type="EMBL" id="ERE83420.1"/>
    </source>
</evidence>
<reference evidence="3" key="1">
    <citation type="journal article" date="2013" name="Nat. Biotechnol.">
        <title>Chinese hamster genome sequenced from sorted chromosomes.</title>
        <authorList>
            <person name="Brinkrolf K."/>
            <person name="Rupp O."/>
            <person name="Laux H."/>
            <person name="Kollin F."/>
            <person name="Ernst W."/>
            <person name="Linke B."/>
            <person name="Kofler R."/>
            <person name="Romand S."/>
            <person name="Hesse F."/>
            <person name="Budach W.E."/>
            <person name="Galosy S."/>
            <person name="Muller D."/>
            <person name="Noll T."/>
            <person name="Wienberg J."/>
            <person name="Jostock T."/>
            <person name="Leonard M."/>
            <person name="Grillari J."/>
            <person name="Tauch A."/>
            <person name="Goesmann A."/>
            <person name="Helk B."/>
            <person name="Mott J.E."/>
            <person name="Puhler A."/>
            <person name="Borth N."/>
        </authorList>
    </citation>
    <scope>NUCLEOTIDE SEQUENCE [LARGE SCALE GENOMIC DNA]</scope>
    <source>
        <strain evidence="3">17A/GY</strain>
    </source>
</reference>
<dbReference type="Proteomes" id="UP000030759">
    <property type="component" value="Unassembled WGS sequence"/>
</dbReference>
<protein>
    <submittedName>
        <fullName evidence="2">Activating signal cointegrator 1 complex subunit 3-like protein</fullName>
        <ecNumber evidence="2">3.6.4.12</ecNumber>
    </submittedName>
</protein>
<feature type="non-terminal residue" evidence="2">
    <location>
        <position position="1"/>
    </location>
</feature>
<accession>A0A061ICP8</accession>
<evidence type="ECO:0000313" key="3">
    <source>
        <dbReference type="Proteomes" id="UP000030759"/>
    </source>
</evidence>
<dbReference type="Gene3D" id="1.10.10.10">
    <property type="entry name" value="Winged helix-like DNA-binding domain superfamily/Winged helix DNA-binding domain"/>
    <property type="match status" value="1"/>
</dbReference>
<sequence>YYSLDDVSHDSMNKFLSHLIEKSLVELEHSHCIEVAEDNRSIEPLEYGRIASYYYLKHKTVKMFKDRLKPECSTEELLSILSKLLSFRRSHLLIEDLNVCATGVAQSPVPIGSRVSPTFSSRRFSVDRFIVRYLIHLHLSFVHGDSLKSNLLDIRIATPTCFLGPFDWKIFFQPFTLRYRLSLKLSNSDEYKMNFPNNFDLKFPDG</sequence>
<keyword evidence="2" id="KW-0378">Hydrolase</keyword>
<dbReference type="InterPro" id="IPR004179">
    <property type="entry name" value="Sec63-dom"/>
</dbReference>
<dbReference type="InterPro" id="IPR036388">
    <property type="entry name" value="WH-like_DNA-bd_sf"/>
</dbReference>
<name>A0A061ICP8_CRIGR</name>
<dbReference type="EC" id="3.6.4.12" evidence="2"/>
<evidence type="ECO:0000259" key="1">
    <source>
        <dbReference type="Pfam" id="PF02889"/>
    </source>
</evidence>
<gene>
    <name evidence="2" type="ORF">H671_2g6726</name>
</gene>
<dbReference type="Pfam" id="PF02889">
    <property type="entry name" value="Sec63"/>
    <property type="match status" value="1"/>
</dbReference>
<feature type="domain" description="SEC63" evidence="1">
    <location>
        <begin position="44"/>
        <end position="83"/>
    </location>
</feature>
<dbReference type="GO" id="GO:0003678">
    <property type="term" value="F:DNA helicase activity"/>
    <property type="evidence" value="ECO:0007669"/>
    <property type="project" value="UniProtKB-EC"/>
</dbReference>
<proteinExistence type="predicted"/>